<organism evidence="1 2">
    <name type="scientific">Steinernema carpocapsae</name>
    <name type="common">Entomopathogenic nematode</name>
    <dbReference type="NCBI Taxonomy" id="34508"/>
    <lineage>
        <taxon>Eukaryota</taxon>
        <taxon>Metazoa</taxon>
        <taxon>Ecdysozoa</taxon>
        <taxon>Nematoda</taxon>
        <taxon>Chromadorea</taxon>
        <taxon>Rhabditida</taxon>
        <taxon>Tylenchina</taxon>
        <taxon>Panagrolaimomorpha</taxon>
        <taxon>Strongyloidoidea</taxon>
        <taxon>Steinernematidae</taxon>
        <taxon>Steinernema</taxon>
    </lineage>
</organism>
<sequence>MRVTSIMTHSQSRNGIRPSEIERTGTEMEQRLLSSVGRNACSLIFGVLQVYDVTPYYKSQPKAARCSGERGRGVMAMSLIMSPTQNRGFRV</sequence>
<reference evidence="1 2" key="1">
    <citation type="journal article" date="2015" name="Genome Biol.">
        <title>Comparative genomics of Steinernema reveals deeply conserved gene regulatory networks.</title>
        <authorList>
            <person name="Dillman A.R."/>
            <person name="Macchietto M."/>
            <person name="Porter C.F."/>
            <person name="Rogers A."/>
            <person name="Williams B."/>
            <person name="Antoshechkin I."/>
            <person name="Lee M.M."/>
            <person name="Goodwin Z."/>
            <person name="Lu X."/>
            <person name="Lewis E.E."/>
            <person name="Goodrich-Blair H."/>
            <person name="Stock S.P."/>
            <person name="Adams B.J."/>
            <person name="Sternberg P.W."/>
            <person name="Mortazavi A."/>
        </authorList>
    </citation>
    <scope>NUCLEOTIDE SEQUENCE [LARGE SCALE GENOMIC DNA]</scope>
    <source>
        <strain evidence="1 2">ALL</strain>
    </source>
</reference>
<accession>A0A4U5MM19</accession>
<evidence type="ECO:0000313" key="1">
    <source>
        <dbReference type="EMBL" id="TKR70546.1"/>
    </source>
</evidence>
<reference evidence="1 2" key="2">
    <citation type="journal article" date="2019" name="G3 (Bethesda)">
        <title>Hybrid Assembly of the Genome of the Entomopathogenic Nematode Steinernema carpocapsae Identifies the X-Chromosome.</title>
        <authorList>
            <person name="Serra L."/>
            <person name="Macchietto M."/>
            <person name="Macias-Munoz A."/>
            <person name="McGill C.J."/>
            <person name="Rodriguez I.M."/>
            <person name="Rodriguez B."/>
            <person name="Murad R."/>
            <person name="Mortazavi A."/>
        </authorList>
    </citation>
    <scope>NUCLEOTIDE SEQUENCE [LARGE SCALE GENOMIC DNA]</scope>
    <source>
        <strain evidence="1 2">ALL</strain>
    </source>
</reference>
<protein>
    <submittedName>
        <fullName evidence="1">Uncharacterized protein</fullName>
    </submittedName>
</protein>
<dbReference type="Proteomes" id="UP000298663">
    <property type="component" value="Unassembled WGS sequence"/>
</dbReference>
<keyword evidence="2" id="KW-1185">Reference proteome</keyword>
<proteinExistence type="predicted"/>
<dbReference type="EMBL" id="AZBU02000007">
    <property type="protein sequence ID" value="TKR70546.1"/>
    <property type="molecule type" value="Genomic_DNA"/>
</dbReference>
<gene>
    <name evidence="1" type="ORF">L596_022559</name>
</gene>
<dbReference type="AlphaFoldDB" id="A0A4U5MM19"/>
<comment type="caution">
    <text evidence="1">The sequence shown here is derived from an EMBL/GenBank/DDBJ whole genome shotgun (WGS) entry which is preliminary data.</text>
</comment>
<name>A0A4U5MM19_STECR</name>
<evidence type="ECO:0000313" key="2">
    <source>
        <dbReference type="Proteomes" id="UP000298663"/>
    </source>
</evidence>